<accession>A0A1H8NLJ4</accession>
<dbReference type="GO" id="GO:0045893">
    <property type="term" value="P:positive regulation of DNA-templated transcription"/>
    <property type="evidence" value="ECO:0007669"/>
    <property type="project" value="InterPro"/>
</dbReference>
<dbReference type="GO" id="GO:0010181">
    <property type="term" value="F:FMN binding"/>
    <property type="evidence" value="ECO:0007669"/>
    <property type="project" value="InterPro"/>
</dbReference>
<reference evidence="7 8" key="1">
    <citation type="submission" date="2016-10" db="EMBL/GenBank/DDBJ databases">
        <authorList>
            <person name="de Groot N.N."/>
        </authorList>
    </citation>
    <scope>NUCLEOTIDE SEQUENCE [LARGE SCALE GENOMIC DNA]</scope>
    <source>
        <strain evidence="7 8">DSM 8512</strain>
    </source>
</reference>
<feature type="transmembrane region" description="Helical" evidence="5">
    <location>
        <begin position="621"/>
        <end position="640"/>
    </location>
</feature>
<evidence type="ECO:0000256" key="2">
    <source>
        <dbReference type="ARBA" id="ARBA00022475"/>
    </source>
</evidence>
<dbReference type="InterPro" id="IPR017896">
    <property type="entry name" value="4Fe4S_Fe-S-bd"/>
</dbReference>
<dbReference type="GO" id="GO:0003677">
    <property type="term" value="F:DNA binding"/>
    <property type="evidence" value="ECO:0007669"/>
    <property type="project" value="InterPro"/>
</dbReference>
<feature type="transmembrane region" description="Helical" evidence="5">
    <location>
        <begin position="517"/>
        <end position="535"/>
    </location>
</feature>
<keyword evidence="5" id="KW-0812">Transmembrane</keyword>
<dbReference type="AlphaFoldDB" id="A0A1H8NLJ4"/>
<dbReference type="InterPro" id="IPR007329">
    <property type="entry name" value="FMN-bd"/>
</dbReference>
<feature type="transmembrane region" description="Helical" evidence="5">
    <location>
        <begin position="64"/>
        <end position="85"/>
    </location>
</feature>
<feature type="transmembrane region" description="Helical" evidence="5">
    <location>
        <begin position="489"/>
        <end position="510"/>
    </location>
</feature>
<dbReference type="EMBL" id="FODE01000064">
    <property type="protein sequence ID" value="SEO30485.1"/>
    <property type="molecule type" value="Genomic_DNA"/>
</dbReference>
<feature type="transmembrane region" description="Helical" evidence="5">
    <location>
        <begin position="567"/>
        <end position="585"/>
    </location>
</feature>
<evidence type="ECO:0000256" key="1">
    <source>
        <dbReference type="ARBA" id="ARBA00004236"/>
    </source>
</evidence>
<dbReference type="PANTHER" id="PTHR30224">
    <property type="entry name" value="ELECTRON TRANSPORT PROTEIN"/>
    <property type="match status" value="1"/>
</dbReference>
<dbReference type="Proteomes" id="UP000199054">
    <property type="component" value="Unassembled WGS sequence"/>
</dbReference>
<dbReference type="InterPro" id="IPR011399">
    <property type="entry name" value="NosR"/>
</dbReference>
<dbReference type="Pfam" id="PF12801">
    <property type="entry name" value="Fer4_5"/>
    <property type="match status" value="2"/>
</dbReference>
<feature type="transmembrane region" description="Helical" evidence="5">
    <location>
        <begin position="661"/>
        <end position="680"/>
    </location>
</feature>
<dbReference type="SMART" id="SM00900">
    <property type="entry name" value="FMN_bind"/>
    <property type="match status" value="1"/>
</dbReference>
<dbReference type="Pfam" id="PF04205">
    <property type="entry name" value="FMN_bind"/>
    <property type="match status" value="1"/>
</dbReference>
<feature type="domain" description="4Fe-4S ferredoxin-type" evidence="6">
    <location>
        <begin position="704"/>
        <end position="734"/>
    </location>
</feature>
<dbReference type="GO" id="GO:0005886">
    <property type="term" value="C:plasma membrane"/>
    <property type="evidence" value="ECO:0007669"/>
    <property type="project" value="UniProtKB-SubCell"/>
</dbReference>
<keyword evidence="3 5" id="KW-0472">Membrane</keyword>
<sequence length="795" mass="87024">MVVHARPFGQKIAQPPARETARVAANRNGLTGRQITRCLRRHKEGERRPAYPQGMTHDLSLARLRICLTILSVLAMLLVLAPPAAAETMLRQLLPDQDAAELVPGADAFGPIRDDIAVAPVLQGGKTVAWAFVTSDFVGTTGYSGKPIHTLVALDPDAKIAGVRLVRHSEPIVLIGIPESRVRAMVEGYHGLDLVAEAQSGGTGHEVDIISGATVTVMVIDDSITRSGLRVARALGLGGLAAQTTATGPQFELNPDAAPPADWTEAEGDGTLRRLSLSVAQVNEAFAAHPDSRAGARALTEPSDSTFIEMQAALVSVPAIGAGLLGEAEAANLRDWLDEGEHAVAIMGRGLYSFKGSGYVRGGIFDRIVLIQDDVSVRFRDRDHRRLGRIAAGGTPDFTETDLFRIPADAGFDPTKPFRIQLLVHRDVGPIEKVFQTFDLGYQLPQKYLRALAPPPAPPTDAVAVADRDEGTAQAELWKRIWNDSRARIVGLGVMLAVLTGVFFFQSFVVRVERRFYIFRMAFLTVTLVWLGWYANAQLSVVNLMALFGSLTSGFSWQAFLLDPMTFILWFAVAAALLFWGRGAYCGWLCPFGALQELTNQIARKLRIPQWTLPWGLHERLWPIKYMIFLGLFGVSLASVEQAERLAEVEPFKTAIILNFMRAWPFVAYASALIIAGLFVERFYCRYLCPLGAALAIPARLRMFDWLKRYHECGNPCQTCANECPVQSIHPTGEINPNECINCLHCQVLYQSEDRCPVVIKKLKRRAKLAGSAPPKLGMPPAGHPNAARATETTV</sequence>
<name>A0A1H8NLJ4_9RHOB</name>
<dbReference type="PIRSF" id="PIRSF036354">
    <property type="entry name" value="NosR"/>
    <property type="match status" value="1"/>
</dbReference>
<organism evidence="7 8">
    <name type="scientific">Paracoccus alcaliphilus</name>
    <dbReference type="NCBI Taxonomy" id="34002"/>
    <lineage>
        <taxon>Bacteria</taxon>
        <taxon>Pseudomonadati</taxon>
        <taxon>Pseudomonadota</taxon>
        <taxon>Alphaproteobacteria</taxon>
        <taxon>Rhodobacterales</taxon>
        <taxon>Paracoccaceae</taxon>
        <taxon>Paracoccus</taxon>
    </lineage>
</organism>
<keyword evidence="8" id="KW-1185">Reference proteome</keyword>
<gene>
    <name evidence="7" type="ORF">SAMN04489859_10648</name>
</gene>
<keyword evidence="5" id="KW-1133">Transmembrane helix</keyword>
<comment type="subcellular location">
    <subcellularLocation>
        <location evidence="1">Cell membrane</location>
    </subcellularLocation>
</comment>
<protein>
    <submittedName>
        <fullName evidence="7">NosR/NirI family transcriptional regulator, nitrous oxide reductase regulator</fullName>
    </submittedName>
</protein>
<evidence type="ECO:0000256" key="3">
    <source>
        <dbReference type="ARBA" id="ARBA00023136"/>
    </source>
</evidence>
<feature type="region of interest" description="Disordered" evidence="4">
    <location>
        <begin position="771"/>
        <end position="795"/>
    </location>
</feature>
<evidence type="ECO:0000256" key="5">
    <source>
        <dbReference type="SAM" id="Phobius"/>
    </source>
</evidence>
<keyword evidence="2" id="KW-1003">Cell membrane</keyword>
<evidence type="ECO:0000313" key="8">
    <source>
        <dbReference type="Proteomes" id="UP000199054"/>
    </source>
</evidence>
<evidence type="ECO:0000256" key="4">
    <source>
        <dbReference type="SAM" id="MobiDB-lite"/>
    </source>
</evidence>
<evidence type="ECO:0000313" key="7">
    <source>
        <dbReference type="EMBL" id="SEO30485.1"/>
    </source>
</evidence>
<dbReference type="InterPro" id="IPR052378">
    <property type="entry name" value="NosR_regulator"/>
</dbReference>
<dbReference type="STRING" id="34002.SAMN04489859_10648"/>
<proteinExistence type="predicted"/>
<evidence type="ECO:0000259" key="6">
    <source>
        <dbReference type="PROSITE" id="PS51379"/>
    </source>
</evidence>
<dbReference type="SUPFAM" id="SSF54862">
    <property type="entry name" value="4Fe-4S ferredoxins"/>
    <property type="match status" value="1"/>
</dbReference>
<dbReference type="PROSITE" id="PS51379">
    <property type="entry name" value="4FE4S_FER_2"/>
    <property type="match status" value="1"/>
</dbReference>
<dbReference type="PANTHER" id="PTHR30224:SF4">
    <property type="entry name" value="ELECTRON TRANSPORT PROTEIN YCCM-RELATED"/>
    <property type="match status" value="1"/>
</dbReference>